<accession>A0A4C1XEV5</accession>
<gene>
    <name evidence="1" type="ORF">EVAR_27507_1</name>
</gene>
<dbReference type="EMBL" id="BGZK01000818">
    <property type="protein sequence ID" value="GBP61620.1"/>
    <property type="molecule type" value="Genomic_DNA"/>
</dbReference>
<dbReference type="Proteomes" id="UP000299102">
    <property type="component" value="Unassembled WGS sequence"/>
</dbReference>
<sequence>MHTKKTTTSIPIEYPESFYAPFKRQADICRRTNGFIADSALRFDSCERPRRRRHGRDRLSRWDDHTHARRRDAIQMPYRRLRYVPLGRFALIYTLGKQVNDSVSLFPHV</sequence>
<reference evidence="1 2" key="1">
    <citation type="journal article" date="2019" name="Commun. Biol.">
        <title>The bagworm genome reveals a unique fibroin gene that provides high tensile strength.</title>
        <authorList>
            <person name="Kono N."/>
            <person name="Nakamura H."/>
            <person name="Ohtoshi R."/>
            <person name="Tomita M."/>
            <person name="Numata K."/>
            <person name="Arakawa K."/>
        </authorList>
    </citation>
    <scope>NUCLEOTIDE SEQUENCE [LARGE SCALE GENOMIC DNA]</scope>
</reference>
<organism evidence="1 2">
    <name type="scientific">Eumeta variegata</name>
    <name type="common">Bagworm moth</name>
    <name type="synonym">Eumeta japonica</name>
    <dbReference type="NCBI Taxonomy" id="151549"/>
    <lineage>
        <taxon>Eukaryota</taxon>
        <taxon>Metazoa</taxon>
        <taxon>Ecdysozoa</taxon>
        <taxon>Arthropoda</taxon>
        <taxon>Hexapoda</taxon>
        <taxon>Insecta</taxon>
        <taxon>Pterygota</taxon>
        <taxon>Neoptera</taxon>
        <taxon>Endopterygota</taxon>
        <taxon>Lepidoptera</taxon>
        <taxon>Glossata</taxon>
        <taxon>Ditrysia</taxon>
        <taxon>Tineoidea</taxon>
        <taxon>Psychidae</taxon>
        <taxon>Oiketicinae</taxon>
        <taxon>Eumeta</taxon>
    </lineage>
</organism>
<proteinExistence type="predicted"/>
<evidence type="ECO:0000313" key="2">
    <source>
        <dbReference type="Proteomes" id="UP000299102"/>
    </source>
</evidence>
<dbReference type="AlphaFoldDB" id="A0A4C1XEV5"/>
<keyword evidence="2" id="KW-1185">Reference proteome</keyword>
<name>A0A4C1XEV5_EUMVA</name>
<comment type="caution">
    <text evidence="1">The sequence shown here is derived from an EMBL/GenBank/DDBJ whole genome shotgun (WGS) entry which is preliminary data.</text>
</comment>
<evidence type="ECO:0000313" key="1">
    <source>
        <dbReference type="EMBL" id="GBP61620.1"/>
    </source>
</evidence>
<protein>
    <submittedName>
        <fullName evidence="1">Uncharacterized protein</fullName>
    </submittedName>
</protein>